<evidence type="ECO:0000313" key="1">
    <source>
        <dbReference type="EMBL" id="RGY70199.1"/>
    </source>
</evidence>
<comment type="caution">
    <text evidence="1">The sequence shown here is derived from an EMBL/GenBank/DDBJ whole genome shotgun (WGS) entry which is preliminary data.</text>
</comment>
<name>A0A081UBI6_BACFG</name>
<organism evidence="1 2">
    <name type="scientific">Bacteroides fragilis</name>
    <dbReference type="NCBI Taxonomy" id="817"/>
    <lineage>
        <taxon>Bacteria</taxon>
        <taxon>Pseudomonadati</taxon>
        <taxon>Bacteroidota</taxon>
        <taxon>Bacteroidia</taxon>
        <taxon>Bacteroidales</taxon>
        <taxon>Bacteroidaceae</taxon>
        <taxon>Bacteroides</taxon>
    </lineage>
</organism>
<dbReference type="AlphaFoldDB" id="A0A081UBI6"/>
<dbReference type="Proteomes" id="UP000284614">
    <property type="component" value="Unassembled WGS sequence"/>
</dbReference>
<gene>
    <name evidence="1" type="ORF">DXA27_05920</name>
</gene>
<dbReference type="EMBL" id="QSDG01000004">
    <property type="protein sequence ID" value="RGY70199.1"/>
    <property type="molecule type" value="Genomic_DNA"/>
</dbReference>
<protein>
    <submittedName>
        <fullName evidence="1">Uncharacterized protein</fullName>
    </submittedName>
</protein>
<sequence length="61" mass="6989">MINFFMIACFMGASLPRVPPVEEEGRGLLMINRVERGKNSFHHSISQSDMEWYGVIQSDTK</sequence>
<evidence type="ECO:0000313" key="2">
    <source>
        <dbReference type="Proteomes" id="UP000284614"/>
    </source>
</evidence>
<reference evidence="1 2" key="1">
    <citation type="submission" date="2018-08" db="EMBL/GenBank/DDBJ databases">
        <title>A genome reference for cultivated species of the human gut microbiota.</title>
        <authorList>
            <person name="Zou Y."/>
            <person name="Xue W."/>
            <person name="Luo G."/>
        </authorList>
    </citation>
    <scope>NUCLEOTIDE SEQUENCE [LARGE SCALE GENOMIC DNA]</scope>
    <source>
        <strain evidence="1 2">OF01-1</strain>
    </source>
</reference>
<accession>A0A081UBI6</accession>
<dbReference type="RefSeq" id="WP_032537551.1">
    <property type="nucleotide sequence ID" value="NZ_JAGJGZ010000008.1"/>
</dbReference>
<proteinExistence type="predicted"/>